<gene>
    <name evidence="12" type="ORF">FOC84_14710</name>
</gene>
<dbReference type="InterPro" id="IPR058627">
    <property type="entry name" value="MdtA-like_C"/>
</dbReference>
<evidence type="ECO:0000259" key="10">
    <source>
        <dbReference type="Pfam" id="PF25944"/>
    </source>
</evidence>
<organism evidence="12 13">
    <name type="scientific">Achromobacter pestifer</name>
    <dbReference type="NCBI Taxonomy" id="1353889"/>
    <lineage>
        <taxon>Bacteria</taxon>
        <taxon>Pseudomonadati</taxon>
        <taxon>Pseudomonadota</taxon>
        <taxon>Betaproteobacteria</taxon>
        <taxon>Burkholderiales</taxon>
        <taxon>Alcaligenaceae</taxon>
        <taxon>Achromobacter</taxon>
    </lineage>
</organism>
<feature type="domain" description="Multidrug resistance protein MdtA-like C-terminal permuted SH3" evidence="11">
    <location>
        <begin position="259"/>
        <end position="315"/>
    </location>
</feature>
<dbReference type="Proteomes" id="UP000500970">
    <property type="component" value="Chromosome"/>
</dbReference>
<comment type="similarity">
    <text evidence="2">Belongs to the membrane fusion protein (MFP) (TC 8.A.1) family.</text>
</comment>
<evidence type="ECO:0000313" key="12">
    <source>
        <dbReference type="EMBL" id="QKH39695.1"/>
    </source>
</evidence>
<dbReference type="Pfam" id="PF25944">
    <property type="entry name" value="Beta-barrel_RND"/>
    <property type="match status" value="1"/>
</dbReference>
<feature type="compositionally biased region" description="Low complexity" evidence="7">
    <location>
        <begin position="337"/>
        <end position="350"/>
    </location>
</feature>
<dbReference type="Gene3D" id="2.40.50.100">
    <property type="match status" value="1"/>
</dbReference>
<evidence type="ECO:0000256" key="1">
    <source>
        <dbReference type="ARBA" id="ARBA00004236"/>
    </source>
</evidence>
<name>A0A7D4E211_9BURK</name>
<dbReference type="InterPro" id="IPR058626">
    <property type="entry name" value="MdtA-like_b-barrel"/>
</dbReference>
<dbReference type="GO" id="GO:1990281">
    <property type="term" value="C:efflux pump complex"/>
    <property type="evidence" value="ECO:0007669"/>
    <property type="project" value="TreeGrafter"/>
</dbReference>
<sequence>MVEQRAEMPMLHRSPGDVRSLRSVDVRSQVDGVLNQIVAQEGMTVKAGDVLARIDDRLIVSALAQARAQHAMAAAQLRVARLDLARYRSLRKEEAVSAQVLEQQAARVSELDASARNLEAAVQTQQVLLSHTEIRSPLNGRVGIQMLHAGNVLRSAEAQVLFTIVQMDPISVEISLPQALLPRIREALAGASPVPVQAYASDGGELLAQGRLALVDNQVSTVSGTVRLKALFDNPQARLWPGQSVVATVALQVMNDVQVVPTRAVQRGEDGRFVWRVDDATTHPVPVQVLYGTDAWTAVAGVDQGASVVVDGASRLYPGARVRAEAVDSAAGESRMAAAGKSKAGGDATR</sequence>
<dbReference type="Gene3D" id="1.10.287.470">
    <property type="entry name" value="Helix hairpin bin"/>
    <property type="match status" value="1"/>
</dbReference>
<keyword evidence="4" id="KW-1003">Cell membrane</keyword>
<evidence type="ECO:0000256" key="5">
    <source>
        <dbReference type="ARBA" id="ARBA00022519"/>
    </source>
</evidence>
<dbReference type="SUPFAM" id="SSF111369">
    <property type="entry name" value="HlyD-like secretion proteins"/>
    <property type="match status" value="1"/>
</dbReference>
<dbReference type="GO" id="GO:0015562">
    <property type="term" value="F:efflux transmembrane transporter activity"/>
    <property type="evidence" value="ECO:0007669"/>
    <property type="project" value="TreeGrafter"/>
</dbReference>
<keyword evidence="6" id="KW-0472">Membrane</keyword>
<feature type="domain" description="Multidrug resistance protein MdtA-like barrel-sandwich hybrid" evidence="9">
    <location>
        <begin position="22"/>
        <end position="164"/>
    </location>
</feature>
<evidence type="ECO:0000256" key="7">
    <source>
        <dbReference type="SAM" id="MobiDB-lite"/>
    </source>
</evidence>
<feature type="domain" description="Multidrug resistance protein MdtA-like alpha-helical hairpin" evidence="8">
    <location>
        <begin position="63"/>
        <end position="132"/>
    </location>
</feature>
<reference evidence="12 13" key="1">
    <citation type="submission" date="2020-05" db="EMBL/GenBank/DDBJ databases">
        <title>FDA dAtabase for Regulatory Grade micrObial Sequences (FDA-ARGOS): Supporting development and validation of Infectious Disease Dx tests.</title>
        <authorList>
            <person name="Sproer C."/>
            <person name="Gronow S."/>
            <person name="Severitt S."/>
            <person name="Schroder I."/>
            <person name="Tallon L."/>
            <person name="Sadzewicz L."/>
            <person name="Zhao X."/>
            <person name="Vavikolanu K."/>
            <person name="Mehta A."/>
            <person name="Aluvathingal J."/>
            <person name="Nadendla S."/>
            <person name="Myers T."/>
            <person name="Yan Y."/>
            <person name="Sichtig H."/>
        </authorList>
    </citation>
    <scope>NUCLEOTIDE SEQUENCE [LARGE SCALE GENOMIC DNA]</scope>
    <source>
        <strain evidence="12 13">FDAARGOS_790</strain>
    </source>
</reference>
<comment type="subcellular location">
    <subcellularLocation>
        <location evidence="1">Cell membrane</location>
    </subcellularLocation>
</comment>
<evidence type="ECO:0000259" key="8">
    <source>
        <dbReference type="Pfam" id="PF25876"/>
    </source>
</evidence>
<protein>
    <submittedName>
        <fullName evidence="12">Efflux RND transporter periplasmic adaptor subunit</fullName>
    </submittedName>
</protein>
<accession>A0A7D4E211</accession>
<evidence type="ECO:0000259" key="11">
    <source>
        <dbReference type="Pfam" id="PF25967"/>
    </source>
</evidence>
<dbReference type="InterPro" id="IPR058625">
    <property type="entry name" value="MdtA-like_BSH"/>
</dbReference>
<evidence type="ECO:0000256" key="4">
    <source>
        <dbReference type="ARBA" id="ARBA00022475"/>
    </source>
</evidence>
<evidence type="ECO:0000256" key="2">
    <source>
        <dbReference type="ARBA" id="ARBA00009477"/>
    </source>
</evidence>
<proteinExistence type="inferred from homology"/>
<dbReference type="NCBIfam" id="TIGR01730">
    <property type="entry name" value="RND_mfp"/>
    <property type="match status" value="1"/>
</dbReference>
<dbReference type="Gene3D" id="2.40.30.170">
    <property type="match status" value="1"/>
</dbReference>
<evidence type="ECO:0000256" key="3">
    <source>
        <dbReference type="ARBA" id="ARBA00022448"/>
    </source>
</evidence>
<feature type="domain" description="Multidrug resistance protein MdtA-like beta-barrel" evidence="10">
    <location>
        <begin position="169"/>
        <end position="251"/>
    </location>
</feature>
<keyword evidence="13" id="KW-1185">Reference proteome</keyword>
<dbReference type="InterPro" id="IPR058624">
    <property type="entry name" value="MdtA-like_HH"/>
</dbReference>
<evidence type="ECO:0000313" key="13">
    <source>
        <dbReference type="Proteomes" id="UP000500970"/>
    </source>
</evidence>
<dbReference type="Pfam" id="PF25876">
    <property type="entry name" value="HH_MFP_RND"/>
    <property type="match status" value="1"/>
</dbReference>
<dbReference type="KEGG" id="apes:FOC84_14710"/>
<keyword evidence="3" id="KW-0813">Transport</keyword>
<dbReference type="PANTHER" id="PTHR30469">
    <property type="entry name" value="MULTIDRUG RESISTANCE PROTEIN MDTA"/>
    <property type="match status" value="1"/>
</dbReference>
<dbReference type="EMBL" id="CP053985">
    <property type="protein sequence ID" value="QKH39695.1"/>
    <property type="molecule type" value="Genomic_DNA"/>
</dbReference>
<feature type="region of interest" description="Disordered" evidence="7">
    <location>
        <begin position="331"/>
        <end position="350"/>
    </location>
</feature>
<dbReference type="Gene3D" id="2.40.420.20">
    <property type="match status" value="1"/>
</dbReference>
<dbReference type="Pfam" id="PF25967">
    <property type="entry name" value="RND-MFP_C"/>
    <property type="match status" value="1"/>
</dbReference>
<evidence type="ECO:0000256" key="6">
    <source>
        <dbReference type="ARBA" id="ARBA00023136"/>
    </source>
</evidence>
<dbReference type="Pfam" id="PF25917">
    <property type="entry name" value="BSH_RND"/>
    <property type="match status" value="1"/>
</dbReference>
<dbReference type="PANTHER" id="PTHR30469:SF12">
    <property type="entry name" value="MULTIDRUG RESISTANCE PROTEIN MDTA"/>
    <property type="match status" value="1"/>
</dbReference>
<dbReference type="InterPro" id="IPR006143">
    <property type="entry name" value="RND_pump_MFP"/>
</dbReference>
<dbReference type="AlphaFoldDB" id="A0A7D4E211"/>
<evidence type="ECO:0000259" key="9">
    <source>
        <dbReference type="Pfam" id="PF25917"/>
    </source>
</evidence>
<keyword evidence="5" id="KW-0997">Cell inner membrane</keyword>